<dbReference type="InterPro" id="IPR026444">
    <property type="entry name" value="Secre_tail"/>
</dbReference>
<evidence type="ECO:0000256" key="2">
    <source>
        <dbReference type="SAM" id="SignalP"/>
    </source>
</evidence>
<dbReference type="Pfam" id="PF18962">
    <property type="entry name" value="Por_Secre_tail"/>
    <property type="match status" value="1"/>
</dbReference>
<name>A0A3M0G4R9_9FLAO</name>
<dbReference type="Proteomes" id="UP000281985">
    <property type="component" value="Unassembled WGS sequence"/>
</dbReference>
<comment type="caution">
    <text evidence="4">The sequence shown here is derived from an EMBL/GenBank/DDBJ whole genome shotgun (WGS) entry which is preliminary data.</text>
</comment>
<evidence type="ECO:0000313" key="4">
    <source>
        <dbReference type="EMBL" id="RMB56159.1"/>
    </source>
</evidence>
<dbReference type="EMBL" id="REFV01000021">
    <property type="protein sequence ID" value="RMB56159.1"/>
    <property type="molecule type" value="Genomic_DNA"/>
</dbReference>
<feature type="domain" description="Secretion system C-terminal sorting" evidence="3">
    <location>
        <begin position="240"/>
        <end position="310"/>
    </location>
</feature>
<gene>
    <name evidence="4" type="ORF">EAX61_15425</name>
</gene>
<protein>
    <submittedName>
        <fullName evidence="4">T9SS C-terminal target domain-containing protein</fullName>
    </submittedName>
</protein>
<organism evidence="4 5">
    <name type="scientific">Dokdonia sinensis</name>
    <dbReference type="NCBI Taxonomy" id="2479847"/>
    <lineage>
        <taxon>Bacteria</taxon>
        <taxon>Pseudomonadati</taxon>
        <taxon>Bacteroidota</taxon>
        <taxon>Flavobacteriia</taxon>
        <taxon>Flavobacteriales</taxon>
        <taxon>Flavobacteriaceae</taxon>
        <taxon>Dokdonia</taxon>
    </lineage>
</organism>
<evidence type="ECO:0000256" key="1">
    <source>
        <dbReference type="ARBA" id="ARBA00022729"/>
    </source>
</evidence>
<reference evidence="4 5" key="1">
    <citation type="submission" date="2018-10" db="EMBL/GenBank/DDBJ databases">
        <title>Dokdonia luteus sp. nov., isolated from sea water.</title>
        <authorList>
            <person name="Zhou L.Y."/>
            <person name="Du Z.J."/>
        </authorList>
    </citation>
    <scope>NUCLEOTIDE SEQUENCE [LARGE SCALE GENOMIC DNA]</scope>
    <source>
        <strain evidence="4 5">SH27</strain>
    </source>
</reference>
<evidence type="ECO:0000313" key="5">
    <source>
        <dbReference type="Proteomes" id="UP000281985"/>
    </source>
</evidence>
<dbReference type="NCBIfam" id="TIGR04183">
    <property type="entry name" value="Por_Secre_tail"/>
    <property type="match status" value="1"/>
</dbReference>
<keyword evidence="5" id="KW-1185">Reference proteome</keyword>
<sequence>MKKITLSLFLLLTGAVCTAQDIIVDQPVDTGATGLISFEGNNDVGVYCADDFELTETTMLGSLDVYGFTGSNANPTSDFTALTGISVYIYEDDNGLPAGDPSQDGTGVIELSNIPSSSFELVEADDSRLADFININLTEANGGTPLSLDAGVYWLAVFPNVDETFDTAGANRWNWLASSAANTGTEPVLIDPDDVFAGGFTSWSNISTLIDASFPSFAFTLRDDQELSVTDNVLADNISVYPNPTNGDLNISSSRSFGRLNISVINVAGQQVLSTTIEGVNGTLNSTKLPSGIYFAEISSNQGSTVIKFIKN</sequence>
<evidence type="ECO:0000259" key="3">
    <source>
        <dbReference type="Pfam" id="PF18962"/>
    </source>
</evidence>
<dbReference type="OrthoDB" id="1288696at2"/>
<dbReference type="AlphaFoldDB" id="A0A3M0G4R9"/>
<accession>A0A3M0G4R9</accession>
<feature type="chain" id="PRO_5018094151" evidence="2">
    <location>
        <begin position="20"/>
        <end position="312"/>
    </location>
</feature>
<dbReference type="RefSeq" id="WP_121918612.1">
    <property type="nucleotide sequence ID" value="NZ_REFV01000021.1"/>
</dbReference>
<proteinExistence type="predicted"/>
<keyword evidence="1 2" id="KW-0732">Signal</keyword>
<feature type="signal peptide" evidence="2">
    <location>
        <begin position="1"/>
        <end position="19"/>
    </location>
</feature>